<dbReference type="InterPro" id="IPR011059">
    <property type="entry name" value="Metal-dep_hydrolase_composite"/>
</dbReference>
<dbReference type="SUPFAM" id="SSF51556">
    <property type="entry name" value="Metallo-dependent hydrolases"/>
    <property type="match status" value="1"/>
</dbReference>
<organism evidence="3 4">
    <name type="scientific">Pleodorina starrii</name>
    <dbReference type="NCBI Taxonomy" id="330485"/>
    <lineage>
        <taxon>Eukaryota</taxon>
        <taxon>Viridiplantae</taxon>
        <taxon>Chlorophyta</taxon>
        <taxon>core chlorophytes</taxon>
        <taxon>Chlorophyceae</taxon>
        <taxon>CS clade</taxon>
        <taxon>Chlamydomonadales</taxon>
        <taxon>Volvocaceae</taxon>
        <taxon>Pleodorina</taxon>
    </lineage>
</organism>
<proteinExistence type="predicted"/>
<evidence type="ECO:0000256" key="1">
    <source>
        <dbReference type="ARBA" id="ARBA00022801"/>
    </source>
</evidence>
<feature type="domain" description="Amidohydrolase-related" evidence="2">
    <location>
        <begin position="76"/>
        <end position="405"/>
    </location>
</feature>
<dbReference type="EMBL" id="BRXU01000001">
    <property type="protein sequence ID" value="GLC47975.1"/>
    <property type="molecule type" value="Genomic_DNA"/>
</dbReference>
<dbReference type="Gene3D" id="3.20.20.140">
    <property type="entry name" value="Metal-dependent hydrolases"/>
    <property type="match status" value="1"/>
</dbReference>
<reference evidence="3 4" key="1">
    <citation type="journal article" date="2023" name="Commun. Biol.">
        <title>Reorganization of the ancestral sex-determining regions during the evolution of trioecy in Pleodorina starrii.</title>
        <authorList>
            <person name="Takahashi K."/>
            <person name="Suzuki S."/>
            <person name="Kawai-Toyooka H."/>
            <person name="Yamamoto K."/>
            <person name="Hamaji T."/>
            <person name="Ootsuki R."/>
            <person name="Yamaguchi H."/>
            <person name="Kawachi M."/>
            <person name="Higashiyama T."/>
            <person name="Nozaki H."/>
        </authorList>
    </citation>
    <scope>NUCLEOTIDE SEQUENCE [LARGE SCALE GENOMIC DNA]</scope>
    <source>
        <strain evidence="3 4">NIES-4479</strain>
    </source>
</reference>
<dbReference type="InterPro" id="IPR050287">
    <property type="entry name" value="MTA/SAH_deaminase"/>
</dbReference>
<dbReference type="Proteomes" id="UP001165080">
    <property type="component" value="Unassembled WGS sequence"/>
</dbReference>
<keyword evidence="4" id="KW-1185">Reference proteome</keyword>
<dbReference type="Pfam" id="PF01979">
    <property type="entry name" value="Amidohydro_1"/>
    <property type="match status" value="1"/>
</dbReference>
<evidence type="ECO:0000313" key="3">
    <source>
        <dbReference type="EMBL" id="GLC47975.1"/>
    </source>
</evidence>
<comment type="caution">
    <text evidence="3">The sequence shown here is derived from an EMBL/GenBank/DDBJ whole genome shotgun (WGS) entry which is preliminary data.</text>
</comment>
<dbReference type="SUPFAM" id="SSF51338">
    <property type="entry name" value="Composite domain of metallo-dependent hydrolases"/>
    <property type="match status" value="1"/>
</dbReference>
<protein>
    <recommendedName>
        <fullName evidence="2">Amidohydrolase-related domain-containing protein</fullName>
    </recommendedName>
</protein>
<dbReference type="InterPro" id="IPR032466">
    <property type="entry name" value="Metal_Hydrolase"/>
</dbReference>
<evidence type="ECO:0000313" key="4">
    <source>
        <dbReference type="Proteomes" id="UP001165080"/>
    </source>
</evidence>
<accession>A0A9W6BA21</accession>
<gene>
    <name evidence="3" type="primary">PLEST000451</name>
    <name evidence="3" type="ORF">PLESTB_000045500</name>
</gene>
<dbReference type="InterPro" id="IPR006680">
    <property type="entry name" value="Amidohydro-rel"/>
</dbReference>
<keyword evidence="1" id="KW-0378">Hydrolase</keyword>
<name>A0A9W6BA21_9CHLO</name>
<dbReference type="PANTHER" id="PTHR43794:SF11">
    <property type="entry name" value="AMIDOHYDROLASE-RELATED DOMAIN-CONTAINING PROTEIN"/>
    <property type="match status" value="1"/>
</dbReference>
<dbReference type="PANTHER" id="PTHR43794">
    <property type="entry name" value="AMINOHYDROLASE SSNA-RELATED"/>
    <property type="match status" value="1"/>
</dbReference>
<dbReference type="GO" id="GO:0016810">
    <property type="term" value="F:hydrolase activity, acting on carbon-nitrogen (but not peptide) bonds"/>
    <property type="evidence" value="ECO:0007669"/>
    <property type="project" value="InterPro"/>
</dbReference>
<sequence length="530" mass="56191">MASPRAGVPRPPPTGTLLIRDISHLATQNDELGEISDAAIFIRGNVIEWVGKMADLPPELSTSADRVIDGKGHVFLPGLVNTHAHMFQALNRCMAQDQLLYGWLKTLYPVWAQHTASSVFVSTVVSMSELLLSGCTTSSDHLYMYPHDVKLDDTIRAARALGLRFHPVRGGMSAGVSRGGIAPDSVVEDEGAILEDMERCITEFHDNSRLSMLRLALGPASQKTVTNELMISAARLARRHPGVRLHTHLAENQEDIEYTERLYGYRFGSYISAVEWDKCDCWFAHCVKLNESERALFSERGIGVAHCPSSNTRLASGIAPVRAMLDQGVNVGLGVDGACSSDAQSLLAEARLALLLQRAGGDPKGLGVREALRMATRGGATNLGRQGELGQIAPGFGADVVGFKFQGKLAFAGTVADPVAALLLCAPDSGPVHWSIIDGHVVVREGVLLAADGNRWARETVAAAAAAEVVVEGGEGGAAAAAAEVEKVEGGGEAEGREEVPLDLAALLAAAERHSRALVAGVSEAALGRR</sequence>
<dbReference type="Gene3D" id="2.30.40.10">
    <property type="entry name" value="Urease, subunit C, domain 1"/>
    <property type="match status" value="1"/>
</dbReference>
<dbReference type="AlphaFoldDB" id="A0A9W6BA21"/>
<evidence type="ECO:0000259" key="2">
    <source>
        <dbReference type="Pfam" id="PF01979"/>
    </source>
</evidence>